<dbReference type="GO" id="GO:0016539">
    <property type="term" value="P:intein-mediated protein splicing"/>
    <property type="evidence" value="ECO:0007669"/>
    <property type="project" value="InterPro"/>
</dbReference>
<evidence type="ECO:0000256" key="3">
    <source>
        <dbReference type="ARBA" id="ARBA00022813"/>
    </source>
</evidence>
<dbReference type="SMART" id="SM00306">
    <property type="entry name" value="HintN"/>
    <property type="match status" value="1"/>
</dbReference>
<keyword evidence="4" id="KW-0651">Protein splicing</keyword>
<dbReference type="CDD" id="cd00081">
    <property type="entry name" value="Hint"/>
    <property type="match status" value="1"/>
</dbReference>
<dbReference type="InterPro" id="IPR006141">
    <property type="entry name" value="Intein_N"/>
</dbReference>
<evidence type="ECO:0000313" key="8">
    <source>
        <dbReference type="EMBL" id="AOQ24587.1"/>
    </source>
</evidence>
<dbReference type="Pfam" id="PF14890">
    <property type="entry name" value="Intein_splicing"/>
    <property type="match status" value="1"/>
</dbReference>
<dbReference type="PANTHER" id="PTHR43371:SF1">
    <property type="entry name" value="RIBONUCLEOSIDE-DIPHOSPHATE REDUCTASE"/>
    <property type="match status" value="1"/>
</dbReference>
<evidence type="ECO:0000313" key="9">
    <source>
        <dbReference type="EMBL" id="TYL12688.1"/>
    </source>
</evidence>
<dbReference type="InterPro" id="IPR000788">
    <property type="entry name" value="RNR_lg_C"/>
</dbReference>
<evidence type="ECO:0000259" key="7">
    <source>
        <dbReference type="PROSITE" id="PS50819"/>
    </source>
</evidence>
<dbReference type="Gene3D" id="3.10.28.10">
    <property type="entry name" value="Homing endonucleases"/>
    <property type="match status" value="1"/>
</dbReference>
<sequence>MDTKTALLEERYFLPGEDYDGFLFRLASFAARGDGSNKYLDEYLRLKYENLFWENSPYLMNAGTENPMLSACFVLDIPDDMYGIFTAVRDMVMVQKYGGGTGFDFSALRPSGDMVSGTGGVASGPISFLKAFDAATEAVKQGGKRRGACMGVLRVDHPDILQFIKAKEKDGEISNFNLSVGVTDSFMEAAIAGRNYDLINPRTGEKAGELNAREVLELIAYHAWLNGEPGILYLDTINRANPTPALGQIRATNPCLPYDTLVGTSDGFYQIGYVGDRIKEKGVWLDPRRRQESGIHEPFSQAKFFCTGTKEVYKLTTKNGMSIKATADHKFLTPDGWKELRELKPGDEVCVMAALDDAPFGDVGNEDLDRIASMAYSICATHNRAQVPRELLRYSREGQLAFIRACYASNGMVVEDDGKCGIVLKDLNRAFYRDLQVVLLNFGVLSYYPLDTFRHENVLVVPLKFMKRFLDAIGFILPHWEDKARELIKKYNIGDPQPEDYVVKVHSVKSVGRELVYDISEPLTHSFIANGFVVHNCGEVPLLPGESCNLGSINLENHQNNGDWDWDKLETTTKLAVRILDNIIDLNWYPLPFIAERSRITRKIGLGVMGFHAALIRMGIPYNSDRAVQEAKRVMNFIHAAAREASIALAKERGVFPAWPQSIWQPIPIRNAQLTVIAPTGSISRLAQTSSGMEPLFALSYTSKILGGTYKECLPVVRETLSPGDLEIALKTGRINNEVYKTAQEIPYQRHIEMQAAFQNNGVDGSVSKTINMPNSATREDVLNAIIQAYESGCKGLTIFRDGSRQEQVLSTHICPECGTPLINQDGCWHCPSCSYGRCSIA</sequence>
<evidence type="ECO:0000256" key="4">
    <source>
        <dbReference type="ARBA" id="ARBA00023000"/>
    </source>
</evidence>
<dbReference type="AlphaFoldDB" id="A0AAC9MVN1"/>
<dbReference type="Gene3D" id="3.20.70.20">
    <property type="match status" value="2"/>
</dbReference>
<dbReference type="Pfam" id="PF02867">
    <property type="entry name" value="Ribonuc_red_lgC"/>
    <property type="match status" value="2"/>
</dbReference>
<dbReference type="GO" id="GO:0031419">
    <property type="term" value="F:cobalamin binding"/>
    <property type="evidence" value="ECO:0007669"/>
    <property type="project" value="UniProtKB-KW"/>
</dbReference>
<comment type="cofactor">
    <cofactor evidence="1">
        <name>adenosylcob(III)alamin</name>
        <dbReference type="ChEBI" id="CHEBI:18408"/>
    </cofactor>
</comment>
<dbReference type="RefSeq" id="WP_069590299.1">
    <property type="nucleotide sequence ID" value="NZ_CP017019.1"/>
</dbReference>
<dbReference type="SUPFAM" id="SSF55608">
    <property type="entry name" value="Homing endonucleases"/>
    <property type="match status" value="1"/>
</dbReference>
<keyword evidence="2" id="KW-0846">Cobalamin</keyword>
<dbReference type="SUPFAM" id="SSF51998">
    <property type="entry name" value="PFL-like glycyl radical enzymes"/>
    <property type="match status" value="1"/>
</dbReference>
<organism evidence="8 10">
    <name type="scientific">Neomoorella thermoacetica</name>
    <name type="common">Clostridium thermoaceticum</name>
    <dbReference type="NCBI Taxonomy" id="1525"/>
    <lineage>
        <taxon>Bacteria</taxon>
        <taxon>Bacillati</taxon>
        <taxon>Bacillota</taxon>
        <taxon>Clostridia</taxon>
        <taxon>Neomoorellales</taxon>
        <taxon>Neomoorellaceae</taxon>
        <taxon>Neomoorella</taxon>
    </lineage>
</organism>
<dbReference type="EC" id="1.17.4.1" evidence="8"/>
<dbReference type="NCBIfam" id="TIGR01443">
    <property type="entry name" value="intein_Cterm"/>
    <property type="match status" value="1"/>
</dbReference>
<dbReference type="InterPro" id="IPR036844">
    <property type="entry name" value="Hint_dom_sf"/>
</dbReference>
<evidence type="ECO:0000256" key="6">
    <source>
        <dbReference type="ARBA" id="ARBA00023285"/>
    </source>
</evidence>
<dbReference type="PROSITE" id="PS50818">
    <property type="entry name" value="INTEIN_C_TER"/>
    <property type="match status" value="1"/>
</dbReference>
<reference evidence="8 10" key="1">
    <citation type="submission" date="2016-08" db="EMBL/GenBank/DDBJ databases">
        <title>Moorella thermoacetica DSM 103132.</title>
        <authorList>
            <person name="Jendresen C.B."/>
            <person name="Redl S.M."/>
            <person name="Jensen T.O."/>
            <person name="Nielsen A.T."/>
        </authorList>
    </citation>
    <scope>NUCLEOTIDE SEQUENCE [LARGE SCALE GENOMIC DNA]</scope>
    <source>
        <strain evidence="8 10">DSM 103132</strain>
    </source>
</reference>
<dbReference type="InterPro" id="IPR030934">
    <property type="entry name" value="Intein_C"/>
</dbReference>
<name>A0AAC9MVN1_NEOTH</name>
<dbReference type="InterPro" id="IPR050862">
    <property type="entry name" value="RdRp_reductase_class-2"/>
</dbReference>
<evidence type="ECO:0000256" key="5">
    <source>
        <dbReference type="ARBA" id="ARBA00023002"/>
    </source>
</evidence>
<feature type="domain" description="DOD-type homing endonuclease" evidence="7">
    <location>
        <begin position="386"/>
        <end position="444"/>
    </location>
</feature>
<dbReference type="Proteomes" id="UP000094598">
    <property type="component" value="Chromosome"/>
</dbReference>
<evidence type="ECO:0000313" key="10">
    <source>
        <dbReference type="Proteomes" id="UP000094598"/>
    </source>
</evidence>
<keyword evidence="11" id="KW-1185">Reference proteome</keyword>
<dbReference type="PROSITE" id="PS50817">
    <property type="entry name" value="INTEIN_N_TER"/>
    <property type="match status" value="1"/>
</dbReference>
<dbReference type="InterPro" id="IPR004860">
    <property type="entry name" value="LAGLIDADG_dom"/>
</dbReference>
<accession>A0AAC9MVN1</accession>
<dbReference type="Proteomes" id="UP000322283">
    <property type="component" value="Unassembled WGS sequence"/>
</dbReference>
<proteinExistence type="predicted"/>
<dbReference type="InterPro" id="IPR003586">
    <property type="entry name" value="Hint_dom_C"/>
</dbReference>
<dbReference type="GO" id="GO:0004519">
    <property type="term" value="F:endonuclease activity"/>
    <property type="evidence" value="ECO:0007669"/>
    <property type="project" value="InterPro"/>
</dbReference>
<evidence type="ECO:0000256" key="2">
    <source>
        <dbReference type="ARBA" id="ARBA00022628"/>
    </source>
</evidence>
<dbReference type="SMART" id="SM00305">
    <property type="entry name" value="HintC"/>
    <property type="match status" value="1"/>
</dbReference>
<dbReference type="EMBL" id="CP017019">
    <property type="protein sequence ID" value="AOQ24587.1"/>
    <property type="molecule type" value="Genomic_DNA"/>
</dbReference>
<keyword evidence="3" id="KW-0068">Autocatalytic cleavage</keyword>
<evidence type="ECO:0000313" key="11">
    <source>
        <dbReference type="Proteomes" id="UP000322283"/>
    </source>
</evidence>
<dbReference type="PROSITE" id="PS50819">
    <property type="entry name" value="INTEIN_ENDONUCLEASE"/>
    <property type="match status" value="1"/>
</dbReference>
<keyword evidence="5 8" id="KW-0560">Oxidoreductase</keyword>
<dbReference type="InterPro" id="IPR004042">
    <property type="entry name" value="Intein_endonuc_central"/>
</dbReference>
<keyword evidence="6" id="KW-0170">Cobalt</keyword>
<dbReference type="InterPro" id="IPR003587">
    <property type="entry name" value="Hint_dom_N"/>
</dbReference>
<dbReference type="PRINTS" id="PR00379">
    <property type="entry name" value="INTEIN"/>
</dbReference>
<dbReference type="Pfam" id="PF14528">
    <property type="entry name" value="LAGLIDADG_3"/>
    <property type="match status" value="1"/>
</dbReference>
<dbReference type="InterPro" id="IPR006142">
    <property type="entry name" value="INTEIN"/>
</dbReference>
<dbReference type="EMBL" id="VCDX01000006">
    <property type="protein sequence ID" value="TYL12688.1"/>
    <property type="molecule type" value="Genomic_DNA"/>
</dbReference>
<dbReference type="Gene3D" id="2.170.16.10">
    <property type="entry name" value="Hedgehog/Intein (Hint) domain"/>
    <property type="match status" value="1"/>
</dbReference>
<dbReference type="GO" id="GO:0004748">
    <property type="term" value="F:ribonucleoside-diphosphate reductase activity, thioredoxin disulfide as acceptor"/>
    <property type="evidence" value="ECO:0007669"/>
    <property type="project" value="UniProtKB-EC"/>
</dbReference>
<dbReference type="InterPro" id="IPR027434">
    <property type="entry name" value="Homing_endonucl"/>
</dbReference>
<reference evidence="9 11" key="2">
    <citation type="submission" date="2019-05" db="EMBL/GenBank/DDBJ databases">
        <title>Genome sequence of Moorella thermoacetica ATCC 33924.</title>
        <authorList>
            <person name="Poehlein A."/>
            <person name="Bengelsdorf F.R."/>
            <person name="Duerre P."/>
            <person name="Daniel R."/>
        </authorList>
    </citation>
    <scope>NUCLEOTIDE SEQUENCE [LARGE SCALE GENOMIC DNA]</scope>
    <source>
        <strain evidence="9 11">ATCC 33924</strain>
    </source>
</reference>
<dbReference type="NCBIfam" id="TIGR01445">
    <property type="entry name" value="intein_Nterm"/>
    <property type="match status" value="1"/>
</dbReference>
<dbReference type="SUPFAM" id="SSF51294">
    <property type="entry name" value="Hedgehog/intein (Hint) domain"/>
    <property type="match status" value="1"/>
</dbReference>
<dbReference type="PANTHER" id="PTHR43371">
    <property type="entry name" value="VITAMIN B12-DEPENDENT RIBONUCLEOTIDE REDUCTASE"/>
    <property type="match status" value="1"/>
</dbReference>
<gene>
    <name evidence="8" type="primary">nrdZ_3</name>
    <name evidence="8" type="ORF">Maut_02157</name>
    <name evidence="9" type="ORF">MTAT_19300</name>
</gene>
<protein>
    <submittedName>
        <fullName evidence="8">Ribonucleoside-diphosphate reductase NrdZ</fullName>
        <ecNumber evidence="8">1.17.4.1</ecNumber>
    </submittedName>
</protein>
<evidence type="ECO:0000256" key="1">
    <source>
        <dbReference type="ARBA" id="ARBA00001922"/>
    </source>
</evidence>